<feature type="region of interest" description="Disordered" evidence="1">
    <location>
        <begin position="93"/>
        <end position="122"/>
    </location>
</feature>
<evidence type="ECO:0000313" key="2">
    <source>
        <dbReference type="EMBL" id="GLI64468.1"/>
    </source>
</evidence>
<evidence type="ECO:0000313" key="3">
    <source>
        <dbReference type="Proteomes" id="UP001165090"/>
    </source>
</evidence>
<name>A0ABQ5S4U8_9CHLO</name>
<accession>A0ABQ5S4U8</accession>
<dbReference type="EMBL" id="BSDZ01000019">
    <property type="protein sequence ID" value="GLI64468.1"/>
    <property type="molecule type" value="Genomic_DNA"/>
</dbReference>
<organism evidence="2 3">
    <name type="scientific">Volvox africanus</name>
    <dbReference type="NCBI Taxonomy" id="51714"/>
    <lineage>
        <taxon>Eukaryota</taxon>
        <taxon>Viridiplantae</taxon>
        <taxon>Chlorophyta</taxon>
        <taxon>core chlorophytes</taxon>
        <taxon>Chlorophyceae</taxon>
        <taxon>CS clade</taxon>
        <taxon>Chlamydomonadales</taxon>
        <taxon>Volvocaceae</taxon>
        <taxon>Volvox</taxon>
    </lineage>
</organism>
<sequence length="487" mass="49581">MLQRVTASHSDITCATYVLCRHESTTLPGSVACDGKPLQKRVHSDSATLLGLLLARVEQQLAMSKALSSHLDGLLLQAQSTETLINAALKALDSRSKKSRTSGDHSAVSKDPAVTSEPLSSGSSALSAAPAIVNKAPEAAASPKPRTQQLKAHPVKSRLMKYRSAKAQPIIAAACMPSLHSPTSSTFVNPATQPVMPVMPDSITALPTVGNVRQAQILAAQSLLAQTSIVGQLNPKWQSLLATAAMATLCGSNSQHPAAPGQAPQALLQPLLISIQPWAAQAPAPREASEPLISCVVSPSSSSFAAPNGIVAAAASPTGSCLVPESASQPLQYTLHCGDESRCAIFAQAGRSLQPLGTADAEGLTGVDDPLSWAAAAICAAAGSAADPKTAAAAETPGSQSYCHLGDSVSSPRCRTGKAECDSSGIQRCLSAAPVIRGHGGNSGRVRKVLSRSGSSSSTTTTDASSVLTPVAASSSFAKNGIEGVCV</sequence>
<dbReference type="Proteomes" id="UP001165090">
    <property type="component" value="Unassembled WGS sequence"/>
</dbReference>
<evidence type="ECO:0000256" key="1">
    <source>
        <dbReference type="SAM" id="MobiDB-lite"/>
    </source>
</evidence>
<feature type="region of interest" description="Disordered" evidence="1">
    <location>
        <begin position="440"/>
        <end position="465"/>
    </location>
</feature>
<reference evidence="2 3" key="1">
    <citation type="journal article" date="2023" name="IScience">
        <title>Expanded male sex-determining region conserved during the evolution of homothallism in the green alga Volvox.</title>
        <authorList>
            <person name="Yamamoto K."/>
            <person name="Matsuzaki R."/>
            <person name="Mahakham W."/>
            <person name="Heman W."/>
            <person name="Sekimoto H."/>
            <person name="Kawachi M."/>
            <person name="Minakuchi Y."/>
            <person name="Toyoda A."/>
            <person name="Nozaki H."/>
        </authorList>
    </citation>
    <scope>NUCLEOTIDE SEQUENCE [LARGE SCALE GENOMIC DNA]</scope>
    <source>
        <strain evidence="2 3">NIES-4468</strain>
    </source>
</reference>
<gene>
    <name evidence="2" type="ORF">VaNZ11_007741</name>
</gene>
<comment type="caution">
    <text evidence="2">The sequence shown here is derived from an EMBL/GenBank/DDBJ whole genome shotgun (WGS) entry which is preliminary data.</text>
</comment>
<proteinExistence type="predicted"/>
<feature type="compositionally biased region" description="Low complexity" evidence="1">
    <location>
        <begin position="451"/>
        <end position="465"/>
    </location>
</feature>
<protein>
    <submittedName>
        <fullName evidence="2">Uncharacterized protein</fullName>
    </submittedName>
</protein>
<keyword evidence="3" id="KW-1185">Reference proteome</keyword>